<gene>
    <name evidence="3" type="ORF">RM532_13320</name>
</gene>
<dbReference type="Pfam" id="PF07452">
    <property type="entry name" value="CHRD"/>
    <property type="match status" value="1"/>
</dbReference>
<name>A0ABU3C3K7_9GAMM</name>
<feature type="domain" description="CHRD" evidence="2">
    <location>
        <begin position="28"/>
        <end position="147"/>
    </location>
</feature>
<dbReference type="EMBL" id="JAVRIB010000015">
    <property type="protein sequence ID" value="MDT0635929.1"/>
    <property type="molecule type" value="Genomic_DNA"/>
</dbReference>
<protein>
    <submittedName>
        <fullName evidence="3">CHRD domain-containing protein</fullName>
    </submittedName>
</protein>
<organism evidence="3 4">
    <name type="scientific">Spectribacter hydrogenoxidans</name>
    <dbReference type="NCBI Taxonomy" id="3075608"/>
    <lineage>
        <taxon>Bacteria</taxon>
        <taxon>Pseudomonadati</taxon>
        <taxon>Pseudomonadota</taxon>
        <taxon>Gammaproteobacteria</taxon>
        <taxon>Salinisphaerales</taxon>
        <taxon>Salinisphaeraceae</taxon>
        <taxon>Spectribacter</taxon>
    </lineage>
</organism>
<evidence type="ECO:0000313" key="3">
    <source>
        <dbReference type="EMBL" id="MDT0635929.1"/>
    </source>
</evidence>
<evidence type="ECO:0000259" key="2">
    <source>
        <dbReference type="Pfam" id="PF07452"/>
    </source>
</evidence>
<keyword evidence="4" id="KW-1185">Reference proteome</keyword>
<comment type="caution">
    <text evidence="3">The sequence shown here is derived from an EMBL/GenBank/DDBJ whole genome shotgun (WGS) entry which is preliminary data.</text>
</comment>
<feature type="region of interest" description="Disordered" evidence="1">
    <location>
        <begin position="62"/>
        <end position="93"/>
    </location>
</feature>
<dbReference type="Proteomes" id="UP001251857">
    <property type="component" value="Unassembled WGS sequence"/>
</dbReference>
<proteinExistence type="predicted"/>
<evidence type="ECO:0000256" key="1">
    <source>
        <dbReference type="SAM" id="MobiDB-lite"/>
    </source>
</evidence>
<dbReference type="InterPro" id="IPR010895">
    <property type="entry name" value="CHRD"/>
</dbReference>
<accession>A0ABU3C3K7</accession>
<reference evidence="3 4" key="1">
    <citation type="submission" date="2023-09" db="EMBL/GenBank/DDBJ databases">
        <authorList>
            <person name="Rey-Velasco X."/>
        </authorList>
    </citation>
    <scope>NUCLEOTIDE SEQUENCE [LARGE SCALE GENOMIC DNA]</scope>
    <source>
        <strain evidence="3 4">W335</strain>
    </source>
</reference>
<dbReference type="RefSeq" id="WP_311653824.1">
    <property type="nucleotide sequence ID" value="NZ_JAVRIB010000015.1"/>
</dbReference>
<evidence type="ECO:0000313" key="4">
    <source>
        <dbReference type="Proteomes" id="UP001251857"/>
    </source>
</evidence>
<sequence length="181" mass="18887">MVALAAASAAGAQGAAPDTFEARLNSLNNSGVTGSAFVALDSSNDELTVIIAAEGLEANQTHPQHIHGNDNASENATCPTLAQDSNSGDENDNQISVAEGRETYGPIILALEPFPTADNNGNVTYRQTFQLGEGDTPSVAQLQPLENRHIVLHGLTVGGQYIATRPVTCGQLIPRPQQDGQ</sequence>
<feature type="compositionally biased region" description="Polar residues" evidence="1">
    <location>
        <begin position="70"/>
        <end position="86"/>
    </location>
</feature>